<dbReference type="CDD" id="cd00167">
    <property type="entry name" value="SANT"/>
    <property type="match status" value="4"/>
</dbReference>
<reference evidence="5 6" key="1">
    <citation type="submission" date="2016-07" db="EMBL/GenBank/DDBJ databases">
        <title>Pervasive Adenine N6-methylation of Active Genes in Fungi.</title>
        <authorList>
            <consortium name="DOE Joint Genome Institute"/>
            <person name="Mondo S.J."/>
            <person name="Dannebaum R.O."/>
            <person name="Kuo R.C."/>
            <person name="Labutti K."/>
            <person name="Haridas S."/>
            <person name="Kuo A."/>
            <person name="Salamov A."/>
            <person name="Ahrendt S.R."/>
            <person name="Lipzen A."/>
            <person name="Sullivan W."/>
            <person name="Andreopoulos W.B."/>
            <person name="Clum A."/>
            <person name="Lindquist E."/>
            <person name="Daum C."/>
            <person name="Ramamoorthy G.K."/>
            <person name="Gryganskyi A."/>
            <person name="Culley D."/>
            <person name="Magnuson J.K."/>
            <person name="James T.Y."/>
            <person name="O'Malley M.A."/>
            <person name="Stajich J.E."/>
            <person name="Spatafora J.W."/>
            <person name="Visel A."/>
            <person name="Grigoriev I.V."/>
        </authorList>
    </citation>
    <scope>NUCLEOTIDE SEQUENCE [LARGE SCALE GENOMIC DNA]</scope>
    <source>
        <strain evidence="5 6">NRRL 3116</strain>
    </source>
</reference>
<organism evidence="5 6">
    <name type="scientific">Lobosporangium transversale</name>
    <dbReference type="NCBI Taxonomy" id="64571"/>
    <lineage>
        <taxon>Eukaryota</taxon>
        <taxon>Fungi</taxon>
        <taxon>Fungi incertae sedis</taxon>
        <taxon>Mucoromycota</taxon>
        <taxon>Mortierellomycotina</taxon>
        <taxon>Mortierellomycetes</taxon>
        <taxon>Mortierellales</taxon>
        <taxon>Mortierellaceae</taxon>
        <taxon>Lobosporangium</taxon>
    </lineage>
</organism>
<feature type="domain" description="SANT" evidence="3">
    <location>
        <begin position="794"/>
        <end position="837"/>
    </location>
</feature>
<feature type="domain" description="Myb-like" evidence="2">
    <location>
        <begin position="736"/>
        <end position="785"/>
    </location>
</feature>
<keyword evidence="1" id="KW-0175">Coiled coil</keyword>
<feature type="coiled-coil region" evidence="1">
    <location>
        <begin position="856"/>
        <end position="889"/>
    </location>
</feature>
<protein>
    <recommendedName>
        <fullName evidence="7">Homeodomain-like protein</fullName>
    </recommendedName>
</protein>
<gene>
    <name evidence="5" type="ORF">BCR41DRAFT_350206</name>
</gene>
<dbReference type="SMART" id="SM00717">
    <property type="entry name" value="SANT"/>
    <property type="match status" value="8"/>
</dbReference>
<feature type="domain" description="Myb-like" evidence="2">
    <location>
        <begin position="694"/>
        <end position="733"/>
    </location>
</feature>
<dbReference type="GO" id="GO:0000981">
    <property type="term" value="F:DNA-binding transcription factor activity, RNA polymerase II-specific"/>
    <property type="evidence" value="ECO:0007669"/>
    <property type="project" value="TreeGrafter"/>
</dbReference>
<evidence type="ECO:0000259" key="4">
    <source>
        <dbReference type="PROSITE" id="PS51294"/>
    </source>
</evidence>
<dbReference type="InterPro" id="IPR009057">
    <property type="entry name" value="Homeodomain-like_sf"/>
</dbReference>
<dbReference type="InterPro" id="IPR001005">
    <property type="entry name" value="SANT/Myb"/>
</dbReference>
<evidence type="ECO:0000259" key="2">
    <source>
        <dbReference type="PROSITE" id="PS50090"/>
    </source>
</evidence>
<dbReference type="PANTHER" id="PTHR45614">
    <property type="entry name" value="MYB PROTEIN-RELATED"/>
    <property type="match status" value="1"/>
</dbReference>
<keyword evidence="6" id="KW-1185">Reference proteome</keyword>
<dbReference type="RefSeq" id="XP_021883154.1">
    <property type="nucleotide sequence ID" value="XM_022023628.1"/>
</dbReference>
<dbReference type="PROSITE" id="PS51294">
    <property type="entry name" value="HTH_MYB"/>
    <property type="match status" value="2"/>
</dbReference>
<comment type="caution">
    <text evidence="5">The sequence shown here is derived from an EMBL/GenBank/DDBJ whole genome shotgun (WGS) entry which is preliminary data.</text>
</comment>
<dbReference type="InterPro" id="IPR017884">
    <property type="entry name" value="SANT_dom"/>
</dbReference>
<feature type="domain" description="Myb-like" evidence="2">
    <location>
        <begin position="110"/>
        <end position="151"/>
    </location>
</feature>
<evidence type="ECO:0008006" key="7">
    <source>
        <dbReference type="Google" id="ProtNLM"/>
    </source>
</evidence>
<dbReference type="Pfam" id="PF13921">
    <property type="entry name" value="Myb_DNA-bind_6"/>
    <property type="match status" value="1"/>
</dbReference>
<dbReference type="AlphaFoldDB" id="A0A1Y2GSW5"/>
<feature type="domain" description="Myb-like" evidence="2">
    <location>
        <begin position="403"/>
        <end position="453"/>
    </location>
</feature>
<dbReference type="EMBL" id="MCFF01000011">
    <property type="protein sequence ID" value="ORZ21903.1"/>
    <property type="molecule type" value="Genomic_DNA"/>
</dbReference>
<sequence>MHRHGCQFIALANHSRKFLTCASAEYIILRTRTRISLVGSRAQFSTRVSLRLFQDQSTVAITDSHSSTTTAAIAVKAAGLTYRPALASKSKFVIKPLATVRTPHQQTEHPWTSQEDDLLFDLRQQGKTWRAVSTQLQRPIGSCYSRYYRFLDPFLADAIEEDDMDEGREPDYQEFMKSAIEASQRNLEANVPPARLRRAKKEKSSEAPLPLPYSVQGPWTTKDRERLEMLVVAKTPWSVIARDLERNQESCKEKWLRIQKTRLEERRISRRIRGDRWMQLYKEGFTPYHRDQLVQAVEKQLNAKRINIEVGRGGGGRFDDYYPLSSLHDQQNNGEPFAIATPNQIAHSGDFNTGTCNGQVITGGGGGMIIINWEAVASSLHNKFPADRLQSIYHELAAAKLIWTPEEDERLMRAVIRLGPPEFQPKIWTMIKDAFGDVVRTSEDYKARWRILDQPPLEREWDDSEKVKFWRRWMELQRGEESLLATAPFSNTSRNPSLLSQAEAIETKTGEQSEGAVVGTPWKDWAILKESMWDIIAEGLEYRHGRDCELYFKQTTLRFPKDPELFRYLTHEVAKVYLEPRKVHWTPETSRLLVATVNTYRQANKTINWRSVAQILGDRFTMKQCEYRWDYWSQKQKQVIDQQNSATLDSNGTEGATETAMLSAKQDGIDIQPNESHNTLAVIEDIERAKPRLWTDRELELLNQGVQEYGHSWAQIRNTLLPHRTTKALYERYWRSQAKKHGRFTERERSLLETAIQTLGEDADWALIASQVPGRTASQCRKNWKYSRTHHVAKLGEPWTDQDVARLKEAVHRFGTKKWTLVSEYVVGKTVSQCRYYWRDKLDPSVNRKPWSGMELDKLMERVEKIMARKDEEERLRNQEYQTREMEKTDGSLGSKDVKQINKKKANELVHLDLTPRFKGKRKIDWKEVAEGMDGRTPEQCRARFKANRELYRIQEEDY</sequence>
<accession>A0A1Y2GSW5</accession>
<dbReference type="STRING" id="64571.A0A1Y2GSW5"/>
<evidence type="ECO:0000256" key="1">
    <source>
        <dbReference type="SAM" id="Coils"/>
    </source>
</evidence>
<feature type="domain" description="Myb-like" evidence="2">
    <location>
        <begin position="211"/>
        <end position="259"/>
    </location>
</feature>
<evidence type="ECO:0000259" key="3">
    <source>
        <dbReference type="PROSITE" id="PS51293"/>
    </source>
</evidence>
<dbReference type="Gene3D" id="1.10.10.60">
    <property type="entry name" value="Homeodomain-like"/>
    <property type="match status" value="6"/>
</dbReference>
<name>A0A1Y2GSW5_9FUNG</name>
<dbReference type="InterPro" id="IPR050560">
    <property type="entry name" value="MYB_TF"/>
</dbReference>
<dbReference type="InterPro" id="IPR017930">
    <property type="entry name" value="Myb_dom"/>
</dbReference>
<dbReference type="Pfam" id="PF00249">
    <property type="entry name" value="Myb_DNA-binding"/>
    <property type="match status" value="2"/>
</dbReference>
<feature type="domain" description="HTH myb-type" evidence="4">
    <location>
        <begin position="736"/>
        <end position="785"/>
    </location>
</feature>
<dbReference type="PROSITE" id="PS50090">
    <property type="entry name" value="MYB_LIKE"/>
    <property type="match status" value="7"/>
</dbReference>
<feature type="domain" description="Myb-like" evidence="2">
    <location>
        <begin position="581"/>
        <end position="629"/>
    </location>
</feature>
<dbReference type="InParanoid" id="A0A1Y2GSW5"/>
<dbReference type="SUPFAM" id="SSF46689">
    <property type="entry name" value="Homeodomain-like"/>
    <property type="match status" value="5"/>
</dbReference>
<evidence type="ECO:0000313" key="5">
    <source>
        <dbReference type="EMBL" id="ORZ21903.1"/>
    </source>
</evidence>
<dbReference type="GO" id="GO:0005634">
    <property type="term" value="C:nucleus"/>
    <property type="evidence" value="ECO:0007669"/>
    <property type="project" value="TreeGrafter"/>
</dbReference>
<dbReference type="Proteomes" id="UP000193648">
    <property type="component" value="Unassembled WGS sequence"/>
</dbReference>
<dbReference type="PANTHER" id="PTHR45614:SF51">
    <property type="entry name" value="MYB-LIKE DNA-BINDING PROTEIN BAS1"/>
    <property type="match status" value="1"/>
</dbReference>
<dbReference type="OrthoDB" id="2143914at2759"/>
<dbReference type="GO" id="GO:0000978">
    <property type="term" value="F:RNA polymerase II cis-regulatory region sequence-specific DNA binding"/>
    <property type="evidence" value="ECO:0007669"/>
    <property type="project" value="TreeGrafter"/>
</dbReference>
<dbReference type="GeneID" id="33565472"/>
<dbReference type="PROSITE" id="PS51293">
    <property type="entry name" value="SANT"/>
    <property type="match status" value="1"/>
</dbReference>
<evidence type="ECO:0000313" key="6">
    <source>
        <dbReference type="Proteomes" id="UP000193648"/>
    </source>
</evidence>
<proteinExistence type="predicted"/>
<feature type="domain" description="HTH myb-type" evidence="4">
    <location>
        <begin position="791"/>
        <end position="846"/>
    </location>
</feature>
<feature type="domain" description="Myb-like" evidence="2">
    <location>
        <begin position="798"/>
        <end position="842"/>
    </location>
</feature>